<reference evidence="3" key="1">
    <citation type="submission" date="2020-11" db="EMBL/GenBank/DDBJ databases">
        <authorList>
            <consortium name="DOE Joint Genome Institute"/>
            <person name="Ahrendt S."/>
            <person name="Riley R."/>
            <person name="Andreopoulos W."/>
            <person name="Labutti K."/>
            <person name="Pangilinan J."/>
            <person name="Ruiz-Duenas F.J."/>
            <person name="Barrasa J.M."/>
            <person name="Sanchez-Garcia M."/>
            <person name="Camarero S."/>
            <person name="Miyauchi S."/>
            <person name="Serrano A."/>
            <person name="Linde D."/>
            <person name="Babiker R."/>
            <person name="Drula E."/>
            <person name="Ayuso-Fernandez I."/>
            <person name="Pacheco R."/>
            <person name="Padilla G."/>
            <person name="Ferreira P."/>
            <person name="Barriuso J."/>
            <person name="Kellner H."/>
            <person name="Castanera R."/>
            <person name="Alfaro M."/>
            <person name="Ramirez L."/>
            <person name="Pisabarro A.G."/>
            <person name="Kuo A."/>
            <person name="Tritt A."/>
            <person name="Lipzen A."/>
            <person name="He G."/>
            <person name="Yan M."/>
            <person name="Ng V."/>
            <person name="Cullen D."/>
            <person name="Martin F."/>
            <person name="Rosso M.-N."/>
            <person name="Henrissat B."/>
            <person name="Hibbett D."/>
            <person name="Martinez A.T."/>
            <person name="Grigoriev I.V."/>
        </authorList>
    </citation>
    <scope>NUCLEOTIDE SEQUENCE</scope>
    <source>
        <strain evidence="3">MF-IS2</strain>
    </source>
</reference>
<dbReference type="PANTHER" id="PTHR46467">
    <property type="entry name" value="TETHER CONTAINING UBX DOMAIN FOR GLUT4"/>
    <property type="match status" value="1"/>
</dbReference>
<proteinExistence type="predicted"/>
<evidence type="ECO:0000256" key="1">
    <source>
        <dbReference type="SAM" id="MobiDB-lite"/>
    </source>
</evidence>
<accession>A0A9P5XIZ3</accession>
<gene>
    <name evidence="3" type="ORF">P691DRAFT_661080</name>
</gene>
<sequence>MSEQEPQIPPQAQELKPKEQAQPPPPVPYKVFKPTDRVTQVPPPLPDEYFEPTAADLKEAQATLTARTHALVDAPLQLKTTKEAAEKAKRERWPLTRIRVRFPDRTQLERVFPSTDRIKAVYAFVRELLRDDVKPIKFILYQSPPKRDFKVSDPKVKGQTLSQLQLAPSSVLLLRFEDDNLNHTHVTAPLLPEVLAQAVDLPIPSDSEGSTQSSSANPQSKLLSGGKKIPKWFKIGSGSIPLGLLQQHFDLYINALAEK</sequence>
<dbReference type="Proteomes" id="UP000807342">
    <property type="component" value="Unassembled WGS sequence"/>
</dbReference>
<evidence type="ECO:0000313" key="4">
    <source>
        <dbReference type="Proteomes" id="UP000807342"/>
    </source>
</evidence>
<dbReference type="EMBL" id="MU151072">
    <property type="protein sequence ID" value="KAF9452327.1"/>
    <property type="molecule type" value="Genomic_DNA"/>
</dbReference>
<dbReference type="GO" id="GO:0006886">
    <property type="term" value="P:intracellular protein transport"/>
    <property type="evidence" value="ECO:0007669"/>
    <property type="project" value="TreeGrafter"/>
</dbReference>
<dbReference type="GO" id="GO:0012506">
    <property type="term" value="C:vesicle membrane"/>
    <property type="evidence" value="ECO:0007669"/>
    <property type="project" value="TreeGrafter"/>
</dbReference>
<feature type="domain" description="UBX" evidence="2">
    <location>
        <begin position="91"/>
        <end position="174"/>
    </location>
</feature>
<dbReference type="PANTHER" id="PTHR46467:SF1">
    <property type="entry name" value="TETHER CONTAINING UBX DOMAIN FOR GLUT4"/>
    <property type="match status" value="1"/>
</dbReference>
<dbReference type="AlphaFoldDB" id="A0A9P5XIZ3"/>
<evidence type="ECO:0000259" key="2">
    <source>
        <dbReference type="PROSITE" id="PS50033"/>
    </source>
</evidence>
<dbReference type="Pfam" id="PF00789">
    <property type="entry name" value="UBX"/>
    <property type="match status" value="1"/>
</dbReference>
<evidence type="ECO:0000313" key="3">
    <source>
        <dbReference type="EMBL" id="KAF9452327.1"/>
    </source>
</evidence>
<name>A0A9P5XIZ3_9AGAR</name>
<protein>
    <recommendedName>
        <fullName evidence="2">UBX domain-containing protein</fullName>
    </recommendedName>
</protein>
<organism evidence="3 4">
    <name type="scientific">Macrolepiota fuliginosa MF-IS2</name>
    <dbReference type="NCBI Taxonomy" id="1400762"/>
    <lineage>
        <taxon>Eukaryota</taxon>
        <taxon>Fungi</taxon>
        <taxon>Dikarya</taxon>
        <taxon>Basidiomycota</taxon>
        <taxon>Agaricomycotina</taxon>
        <taxon>Agaricomycetes</taxon>
        <taxon>Agaricomycetidae</taxon>
        <taxon>Agaricales</taxon>
        <taxon>Agaricineae</taxon>
        <taxon>Agaricaceae</taxon>
        <taxon>Macrolepiota</taxon>
    </lineage>
</organism>
<dbReference type="InterPro" id="IPR029071">
    <property type="entry name" value="Ubiquitin-like_domsf"/>
</dbReference>
<dbReference type="SMART" id="SM00166">
    <property type="entry name" value="UBX"/>
    <property type="match status" value="1"/>
</dbReference>
<dbReference type="InterPro" id="IPR001012">
    <property type="entry name" value="UBX_dom"/>
</dbReference>
<dbReference type="OrthoDB" id="440781at2759"/>
<dbReference type="GO" id="GO:0005634">
    <property type="term" value="C:nucleus"/>
    <property type="evidence" value="ECO:0007669"/>
    <property type="project" value="TreeGrafter"/>
</dbReference>
<keyword evidence="4" id="KW-1185">Reference proteome</keyword>
<feature type="region of interest" description="Disordered" evidence="1">
    <location>
        <begin position="1"/>
        <end position="47"/>
    </location>
</feature>
<feature type="compositionally biased region" description="Low complexity" evidence="1">
    <location>
        <begin position="1"/>
        <end position="14"/>
    </location>
</feature>
<comment type="caution">
    <text evidence="3">The sequence shown here is derived from an EMBL/GenBank/DDBJ whole genome shotgun (WGS) entry which is preliminary data.</text>
</comment>
<dbReference type="SUPFAM" id="SSF54236">
    <property type="entry name" value="Ubiquitin-like"/>
    <property type="match status" value="1"/>
</dbReference>
<dbReference type="GO" id="GO:0005737">
    <property type="term" value="C:cytoplasm"/>
    <property type="evidence" value="ECO:0007669"/>
    <property type="project" value="TreeGrafter"/>
</dbReference>
<dbReference type="PROSITE" id="PS50033">
    <property type="entry name" value="UBX"/>
    <property type="match status" value="1"/>
</dbReference>
<dbReference type="Gene3D" id="3.10.20.90">
    <property type="entry name" value="Phosphatidylinositol 3-kinase Catalytic Subunit, Chain A, domain 1"/>
    <property type="match status" value="1"/>
</dbReference>